<comment type="caution">
    <text evidence="2">The sequence shown here is derived from an EMBL/GenBank/DDBJ whole genome shotgun (WGS) entry which is preliminary data.</text>
</comment>
<evidence type="ECO:0000256" key="1">
    <source>
        <dbReference type="SAM" id="MobiDB-lite"/>
    </source>
</evidence>
<reference evidence="2" key="2">
    <citation type="submission" date="2020-09" db="EMBL/GenBank/DDBJ databases">
        <authorList>
            <person name="Sun Q."/>
            <person name="Zhou Y."/>
        </authorList>
    </citation>
    <scope>NUCLEOTIDE SEQUENCE</scope>
    <source>
        <strain evidence="2">CGMCC 1.15082</strain>
    </source>
</reference>
<protein>
    <submittedName>
        <fullName evidence="2">Uncharacterized protein</fullName>
    </submittedName>
</protein>
<keyword evidence="3" id="KW-1185">Reference proteome</keyword>
<feature type="compositionally biased region" description="Basic and acidic residues" evidence="1">
    <location>
        <begin position="15"/>
        <end position="37"/>
    </location>
</feature>
<proteinExistence type="predicted"/>
<reference evidence="2" key="1">
    <citation type="journal article" date="2014" name="Int. J. Syst. Evol. Microbiol.">
        <title>Complete genome sequence of Corynebacterium casei LMG S-19264T (=DSM 44701T), isolated from a smear-ripened cheese.</title>
        <authorList>
            <consortium name="US DOE Joint Genome Institute (JGI-PGF)"/>
            <person name="Walter F."/>
            <person name="Albersmeier A."/>
            <person name="Kalinowski J."/>
            <person name="Ruckert C."/>
        </authorList>
    </citation>
    <scope>NUCLEOTIDE SEQUENCE</scope>
    <source>
        <strain evidence="2">CGMCC 1.15082</strain>
    </source>
</reference>
<evidence type="ECO:0000313" key="2">
    <source>
        <dbReference type="EMBL" id="GGB09321.1"/>
    </source>
</evidence>
<gene>
    <name evidence="2" type="ORF">GCM10011491_41620</name>
</gene>
<dbReference type="Proteomes" id="UP000646478">
    <property type="component" value="Unassembled WGS sequence"/>
</dbReference>
<accession>A0A916SP85</accession>
<sequence length="103" mass="12379">MTKRRAPPKRKKMNKSVEKSGSKEKLPEKETIREQRRRISAEFQRRFREEQAELGRKAVTLWLDPDIHAFIEQIRDQEGFQNLRETTYHLLKKGLVQKDEDDT</sequence>
<organism evidence="2 3">
    <name type="scientific">Brucella endophytica</name>
    <dbReference type="NCBI Taxonomy" id="1963359"/>
    <lineage>
        <taxon>Bacteria</taxon>
        <taxon>Pseudomonadati</taxon>
        <taxon>Pseudomonadota</taxon>
        <taxon>Alphaproteobacteria</taxon>
        <taxon>Hyphomicrobiales</taxon>
        <taxon>Brucellaceae</taxon>
        <taxon>Brucella/Ochrobactrum group</taxon>
        <taxon>Brucella</taxon>
    </lineage>
</organism>
<feature type="compositionally biased region" description="Basic residues" evidence="1">
    <location>
        <begin position="1"/>
        <end position="14"/>
    </location>
</feature>
<name>A0A916SP85_9HYPH</name>
<dbReference type="EMBL" id="BMHH01000026">
    <property type="protein sequence ID" value="GGB09321.1"/>
    <property type="molecule type" value="Genomic_DNA"/>
</dbReference>
<dbReference type="AlphaFoldDB" id="A0A916SP85"/>
<feature type="region of interest" description="Disordered" evidence="1">
    <location>
        <begin position="1"/>
        <end position="37"/>
    </location>
</feature>
<dbReference type="RefSeq" id="WP_188826116.1">
    <property type="nucleotide sequence ID" value="NZ_BMHH01000026.1"/>
</dbReference>
<evidence type="ECO:0000313" key="3">
    <source>
        <dbReference type="Proteomes" id="UP000646478"/>
    </source>
</evidence>